<keyword evidence="1" id="KW-0732">Signal</keyword>
<feature type="chain" id="PRO_5015482885" evidence="1">
    <location>
        <begin position="22"/>
        <end position="632"/>
    </location>
</feature>
<keyword evidence="2" id="KW-0449">Lipoprotein</keyword>
<gene>
    <name evidence="2" type="ORF">C8N47_103254</name>
</gene>
<evidence type="ECO:0000313" key="2">
    <source>
        <dbReference type="EMBL" id="PTN09957.1"/>
    </source>
</evidence>
<dbReference type="Pfam" id="PF12771">
    <property type="entry name" value="SusD-like_2"/>
    <property type="match status" value="2"/>
</dbReference>
<evidence type="ECO:0000256" key="1">
    <source>
        <dbReference type="SAM" id="SignalP"/>
    </source>
</evidence>
<dbReference type="InterPro" id="IPR011990">
    <property type="entry name" value="TPR-like_helical_dom_sf"/>
</dbReference>
<evidence type="ECO:0000313" key="3">
    <source>
        <dbReference type="Proteomes" id="UP000243525"/>
    </source>
</evidence>
<proteinExistence type="predicted"/>
<feature type="signal peptide" evidence="1">
    <location>
        <begin position="1"/>
        <end position="21"/>
    </location>
</feature>
<organism evidence="2 3">
    <name type="scientific">Mangrovibacterium marinum</name>
    <dbReference type="NCBI Taxonomy" id="1639118"/>
    <lineage>
        <taxon>Bacteria</taxon>
        <taxon>Pseudomonadati</taxon>
        <taxon>Bacteroidota</taxon>
        <taxon>Bacteroidia</taxon>
        <taxon>Marinilabiliales</taxon>
        <taxon>Prolixibacteraceae</taxon>
        <taxon>Mangrovibacterium</taxon>
    </lineage>
</organism>
<dbReference type="OrthoDB" id="9766256at2"/>
<keyword evidence="3" id="KW-1185">Reference proteome</keyword>
<reference evidence="2 3" key="1">
    <citation type="submission" date="2018-04" db="EMBL/GenBank/DDBJ databases">
        <title>Genomic Encyclopedia of Archaeal and Bacterial Type Strains, Phase II (KMG-II): from individual species to whole genera.</title>
        <authorList>
            <person name="Goeker M."/>
        </authorList>
    </citation>
    <scope>NUCLEOTIDE SEQUENCE [LARGE SCALE GENOMIC DNA]</scope>
    <source>
        <strain evidence="2 3">DSM 28823</strain>
    </source>
</reference>
<dbReference type="Gene3D" id="1.25.40.390">
    <property type="match status" value="1"/>
</dbReference>
<sequence>MNYKKIAVYMSMAAALLTTNACQDKFADINTDPASITNGDVNYLFTQALINFEPSDYTFWYYNAPMMYKWGEIGIGTTGFNSTYQETTEYGGQGQQTYQVLRYVRDFEYQLEQMSAEEAAGYQQQLAALRTLTIYLGIFDTDMYGDMPFNEACLARYTSPSLLTPAYDTVESLYSQWLEELDTYVTTLTTATDQNWIAKQDLIYGGDAAKWAKLANSLRLKIAVRLLSQDKTKALQVAKTVAESPAGVLNGTDDDFVFNKATAVSDNDGDKVYHFGNNVLSSLAPTQLVSEFMLDNQDPRIRFFFSKNDYNSKVVQAFFDQDIELPDFIADNVEYTEDANGNKTFSNWKGLGEPWVRYYGLPMVMNANQDGTYDGYFKTSPYTLKNSEGSEYTYEATSRFNEELVRGRLDYTIPAAPEDVPVTDSQDNPWWGMYMSTAEVNFYFAELALLGADLPNTAEAYYNAAVEASVQEYDRLASLNQIPYYGKTYGYDPNEKVIDLQDGEIETMMTMPDVAFSGSTAEKLEKIYVQEILHFMFAPSDQFNVIRRSGIPARNSSMFAWTDFQEPSYTQIPRRFEVSTPSVTDLMYDIKVEAYSNQGFTSGTSIPTNLLNTERVWQDEGAPNFGEGPNAQ</sequence>
<dbReference type="SUPFAM" id="SSF48452">
    <property type="entry name" value="TPR-like"/>
    <property type="match status" value="1"/>
</dbReference>
<dbReference type="RefSeq" id="WP_107821333.1">
    <property type="nucleotide sequence ID" value="NZ_OY782574.1"/>
</dbReference>
<accession>A0A2T5C542</accession>
<dbReference type="AlphaFoldDB" id="A0A2T5C542"/>
<dbReference type="Gene3D" id="1.20.120.840">
    <property type="entry name" value="SusD-like, tetratrico peptide repeats domain"/>
    <property type="match status" value="1"/>
</dbReference>
<dbReference type="Proteomes" id="UP000243525">
    <property type="component" value="Unassembled WGS sequence"/>
</dbReference>
<dbReference type="InterPro" id="IPR041662">
    <property type="entry name" value="SusD-like_2"/>
</dbReference>
<name>A0A2T5C542_9BACT</name>
<dbReference type="EMBL" id="QAAD01000003">
    <property type="protein sequence ID" value="PTN09957.1"/>
    <property type="molecule type" value="Genomic_DNA"/>
</dbReference>
<comment type="caution">
    <text evidence="2">The sequence shown here is derived from an EMBL/GenBank/DDBJ whole genome shotgun (WGS) entry which is preliminary data.</text>
</comment>
<protein>
    <submittedName>
        <fullName evidence="2">SusD/RagB-like outer membrane lipoprotein</fullName>
    </submittedName>
</protein>